<evidence type="ECO:0000259" key="1">
    <source>
        <dbReference type="Pfam" id="PF21743"/>
    </source>
</evidence>
<reference evidence="2 4" key="2">
    <citation type="journal article" date="2014" name="BMC Genomics">
        <title>An improved genome release (version Mt4.0) for the model legume Medicago truncatula.</title>
        <authorList>
            <person name="Tang H."/>
            <person name="Krishnakumar V."/>
            <person name="Bidwell S."/>
            <person name="Rosen B."/>
            <person name="Chan A."/>
            <person name="Zhou S."/>
            <person name="Gentzbittel L."/>
            <person name="Childs K.L."/>
            <person name="Yandell M."/>
            <person name="Gundlach H."/>
            <person name="Mayer K.F."/>
            <person name="Schwartz D.C."/>
            <person name="Town C.D."/>
        </authorList>
    </citation>
    <scope>GENOME REANNOTATION</scope>
    <source>
        <strain evidence="3 4">cv. Jemalong A17</strain>
    </source>
</reference>
<protein>
    <recommendedName>
        <fullName evidence="1">PTM/DIR17-like Tudor domain-containing protein</fullName>
    </recommendedName>
</protein>
<dbReference type="Pfam" id="PF21743">
    <property type="entry name" value="PTM_DIR17_Tudor"/>
    <property type="match status" value="1"/>
</dbReference>
<dbReference type="EMBL" id="CM001223">
    <property type="protein sequence ID" value="AES81749.1"/>
    <property type="molecule type" value="Genomic_DNA"/>
</dbReference>
<dbReference type="AlphaFoldDB" id="G7L0N4"/>
<organism evidence="2 4">
    <name type="scientific">Medicago truncatula</name>
    <name type="common">Barrel medic</name>
    <name type="synonym">Medicago tribuloides</name>
    <dbReference type="NCBI Taxonomy" id="3880"/>
    <lineage>
        <taxon>Eukaryota</taxon>
        <taxon>Viridiplantae</taxon>
        <taxon>Streptophyta</taxon>
        <taxon>Embryophyta</taxon>
        <taxon>Tracheophyta</taxon>
        <taxon>Spermatophyta</taxon>
        <taxon>Magnoliopsida</taxon>
        <taxon>eudicotyledons</taxon>
        <taxon>Gunneridae</taxon>
        <taxon>Pentapetalae</taxon>
        <taxon>rosids</taxon>
        <taxon>fabids</taxon>
        <taxon>Fabales</taxon>
        <taxon>Fabaceae</taxon>
        <taxon>Papilionoideae</taxon>
        <taxon>50 kb inversion clade</taxon>
        <taxon>NPAAA clade</taxon>
        <taxon>Hologalegina</taxon>
        <taxon>IRL clade</taxon>
        <taxon>Trifolieae</taxon>
        <taxon>Medicago</taxon>
    </lineage>
</organism>
<evidence type="ECO:0000313" key="4">
    <source>
        <dbReference type="Proteomes" id="UP000002051"/>
    </source>
</evidence>
<dbReference type="Proteomes" id="UP000002051">
    <property type="component" value="Unassembled WGS sequence"/>
</dbReference>
<dbReference type="PaxDb" id="3880-AES81749"/>
<accession>G7L0N4</accession>
<gene>
    <name evidence="2" type="ordered locus">MTR_7g100170</name>
</gene>
<name>G7L0N4_MEDTR</name>
<reference evidence="3" key="3">
    <citation type="submission" date="2015-04" db="UniProtKB">
        <authorList>
            <consortium name="EnsemblPlants"/>
        </authorList>
    </citation>
    <scope>IDENTIFICATION</scope>
    <source>
        <strain evidence="3">cv. Jemalong A17</strain>
    </source>
</reference>
<dbReference type="EnsemblPlants" id="AES81749">
    <property type="protein sequence ID" value="AES81749"/>
    <property type="gene ID" value="MTR_7g100170"/>
</dbReference>
<reference evidence="2 4" key="1">
    <citation type="journal article" date="2011" name="Nature">
        <title>The Medicago genome provides insight into the evolution of rhizobial symbioses.</title>
        <authorList>
            <person name="Young N.D."/>
            <person name="Debelle F."/>
            <person name="Oldroyd G.E."/>
            <person name="Geurts R."/>
            <person name="Cannon S.B."/>
            <person name="Udvardi M.K."/>
            <person name="Benedito V.A."/>
            <person name="Mayer K.F."/>
            <person name="Gouzy J."/>
            <person name="Schoof H."/>
            <person name="Van de Peer Y."/>
            <person name="Proost S."/>
            <person name="Cook D.R."/>
            <person name="Meyers B.C."/>
            <person name="Spannagl M."/>
            <person name="Cheung F."/>
            <person name="De Mita S."/>
            <person name="Krishnakumar V."/>
            <person name="Gundlach H."/>
            <person name="Zhou S."/>
            <person name="Mudge J."/>
            <person name="Bharti A.K."/>
            <person name="Murray J.D."/>
            <person name="Naoumkina M.A."/>
            <person name="Rosen B."/>
            <person name="Silverstein K.A."/>
            <person name="Tang H."/>
            <person name="Rombauts S."/>
            <person name="Zhao P.X."/>
            <person name="Zhou P."/>
            <person name="Barbe V."/>
            <person name="Bardou P."/>
            <person name="Bechner M."/>
            <person name="Bellec A."/>
            <person name="Berger A."/>
            <person name="Berges H."/>
            <person name="Bidwell S."/>
            <person name="Bisseling T."/>
            <person name="Choisne N."/>
            <person name="Couloux A."/>
            <person name="Denny R."/>
            <person name="Deshpande S."/>
            <person name="Dai X."/>
            <person name="Doyle J.J."/>
            <person name="Dudez A.M."/>
            <person name="Farmer A.D."/>
            <person name="Fouteau S."/>
            <person name="Franken C."/>
            <person name="Gibelin C."/>
            <person name="Gish J."/>
            <person name="Goldstein S."/>
            <person name="Gonzalez A.J."/>
            <person name="Green P.J."/>
            <person name="Hallab A."/>
            <person name="Hartog M."/>
            <person name="Hua A."/>
            <person name="Humphray S.J."/>
            <person name="Jeong D.H."/>
            <person name="Jing Y."/>
            <person name="Jocker A."/>
            <person name="Kenton S.M."/>
            <person name="Kim D.J."/>
            <person name="Klee K."/>
            <person name="Lai H."/>
            <person name="Lang C."/>
            <person name="Lin S."/>
            <person name="Macmil S.L."/>
            <person name="Magdelenat G."/>
            <person name="Matthews L."/>
            <person name="McCorrison J."/>
            <person name="Monaghan E.L."/>
            <person name="Mun J.H."/>
            <person name="Najar F.Z."/>
            <person name="Nicholson C."/>
            <person name="Noirot C."/>
            <person name="O'Bleness M."/>
            <person name="Paule C.R."/>
            <person name="Poulain J."/>
            <person name="Prion F."/>
            <person name="Qin B."/>
            <person name="Qu C."/>
            <person name="Retzel E.F."/>
            <person name="Riddle C."/>
            <person name="Sallet E."/>
            <person name="Samain S."/>
            <person name="Samson N."/>
            <person name="Sanders I."/>
            <person name="Saurat O."/>
            <person name="Scarpelli C."/>
            <person name="Schiex T."/>
            <person name="Segurens B."/>
            <person name="Severin A.J."/>
            <person name="Sherrier D.J."/>
            <person name="Shi R."/>
            <person name="Sims S."/>
            <person name="Singer S.R."/>
            <person name="Sinharoy S."/>
            <person name="Sterck L."/>
            <person name="Viollet A."/>
            <person name="Wang B.B."/>
            <person name="Wang K."/>
            <person name="Wang M."/>
            <person name="Wang X."/>
            <person name="Warfsmann J."/>
            <person name="Weissenbach J."/>
            <person name="White D.D."/>
            <person name="White J.D."/>
            <person name="Wiley G.B."/>
            <person name="Wincker P."/>
            <person name="Xing Y."/>
            <person name="Yang L."/>
            <person name="Yao Z."/>
            <person name="Ying F."/>
            <person name="Zhai J."/>
            <person name="Zhou L."/>
            <person name="Zuber A."/>
            <person name="Denarie J."/>
            <person name="Dixon R.A."/>
            <person name="May G.D."/>
            <person name="Schwartz D.C."/>
            <person name="Rogers J."/>
            <person name="Quetier F."/>
            <person name="Town C.D."/>
            <person name="Roe B.A."/>
        </authorList>
    </citation>
    <scope>NUCLEOTIDE SEQUENCE [LARGE SCALE GENOMIC DNA]</scope>
    <source>
        <strain evidence="2">A17</strain>
        <strain evidence="3 4">cv. Jemalong A17</strain>
    </source>
</reference>
<feature type="domain" description="PTM/DIR17-like Tudor" evidence="1">
    <location>
        <begin position="79"/>
        <end position="127"/>
    </location>
</feature>
<proteinExistence type="predicted"/>
<dbReference type="HOGENOM" id="CLU_1878525_0_0_1"/>
<dbReference type="InterPro" id="IPR047365">
    <property type="entry name" value="Tudor_AtPTM-like"/>
</dbReference>
<sequence length="136" mass="16136">MALSDIHEMTKSPSLHLLIYMEVGLGIMAIRRTHFDRGTHYNSFARFISSTRRIKEYINILVRFLFQMDNDGNFEWFLGREFQIVLYMGNILSGRVIDYTNDAGWFVVQYEDGHTDELYWKELLEIILSFGCYDFP</sequence>
<evidence type="ECO:0000313" key="2">
    <source>
        <dbReference type="EMBL" id="AES81749.1"/>
    </source>
</evidence>
<keyword evidence="4" id="KW-1185">Reference proteome</keyword>
<evidence type="ECO:0000313" key="3">
    <source>
        <dbReference type="EnsemblPlants" id="AES81749"/>
    </source>
</evidence>